<comment type="caution">
    <text evidence="5">The sequence shown here is derived from an EMBL/GenBank/DDBJ whole genome shotgun (WGS) entry which is preliminary data.</text>
</comment>
<reference evidence="5" key="1">
    <citation type="journal article" date="2019" name="Sci. Rep.">
        <title>Draft genome of Tanacetum cinerariifolium, the natural source of mosquito coil.</title>
        <authorList>
            <person name="Yamashiro T."/>
            <person name="Shiraishi A."/>
            <person name="Satake H."/>
            <person name="Nakayama K."/>
        </authorList>
    </citation>
    <scope>NUCLEOTIDE SEQUENCE</scope>
</reference>
<proteinExistence type="predicted"/>
<organism evidence="5">
    <name type="scientific">Tanacetum cinerariifolium</name>
    <name type="common">Dalmatian daisy</name>
    <name type="synonym">Chrysanthemum cinerariifolium</name>
    <dbReference type="NCBI Taxonomy" id="118510"/>
    <lineage>
        <taxon>Eukaryota</taxon>
        <taxon>Viridiplantae</taxon>
        <taxon>Streptophyta</taxon>
        <taxon>Embryophyta</taxon>
        <taxon>Tracheophyta</taxon>
        <taxon>Spermatophyta</taxon>
        <taxon>Magnoliopsida</taxon>
        <taxon>eudicotyledons</taxon>
        <taxon>Gunneridae</taxon>
        <taxon>Pentapetalae</taxon>
        <taxon>asterids</taxon>
        <taxon>campanulids</taxon>
        <taxon>Asterales</taxon>
        <taxon>Asteraceae</taxon>
        <taxon>Asteroideae</taxon>
        <taxon>Anthemideae</taxon>
        <taxon>Anthemidinae</taxon>
        <taxon>Tanacetum</taxon>
    </lineage>
</organism>
<evidence type="ECO:0000256" key="1">
    <source>
        <dbReference type="PROSITE-ProRule" id="PRU00047"/>
    </source>
</evidence>
<dbReference type="InterPro" id="IPR007110">
    <property type="entry name" value="Ig-like_dom"/>
</dbReference>
<dbReference type="SMART" id="SM00343">
    <property type="entry name" value="ZnF_C2HC"/>
    <property type="match status" value="1"/>
</dbReference>
<evidence type="ECO:0000313" key="5">
    <source>
        <dbReference type="EMBL" id="GEU72217.1"/>
    </source>
</evidence>
<evidence type="ECO:0000259" key="4">
    <source>
        <dbReference type="PROSITE" id="PS50835"/>
    </source>
</evidence>
<accession>A0A6L2MFY9</accession>
<dbReference type="PROSITE" id="PS50835">
    <property type="entry name" value="IG_LIKE"/>
    <property type="match status" value="1"/>
</dbReference>
<feature type="compositionally biased region" description="Basic and acidic residues" evidence="2">
    <location>
        <begin position="105"/>
        <end position="122"/>
    </location>
</feature>
<dbReference type="GO" id="GO:0003676">
    <property type="term" value="F:nucleic acid binding"/>
    <property type="evidence" value="ECO:0007669"/>
    <property type="project" value="InterPro"/>
</dbReference>
<feature type="domain" description="Ig-like" evidence="4">
    <location>
        <begin position="384"/>
        <end position="428"/>
    </location>
</feature>
<keyword evidence="1" id="KW-0479">Metal-binding</keyword>
<dbReference type="AlphaFoldDB" id="A0A6L2MFY9"/>
<dbReference type="Gene3D" id="4.10.60.10">
    <property type="entry name" value="Zinc finger, CCHC-type"/>
    <property type="match status" value="1"/>
</dbReference>
<dbReference type="InterPro" id="IPR001878">
    <property type="entry name" value="Znf_CCHC"/>
</dbReference>
<evidence type="ECO:0008006" key="6">
    <source>
        <dbReference type="Google" id="ProtNLM"/>
    </source>
</evidence>
<name>A0A6L2MFY9_TANCI</name>
<evidence type="ECO:0000256" key="2">
    <source>
        <dbReference type="SAM" id="MobiDB-lite"/>
    </source>
</evidence>
<keyword evidence="1" id="KW-0862">Zinc</keyword>
<dbReference type="InterPro" id="IPR036875">
    <property type="entry name" value="Znf_CCHC_sf"/>
</dbReference>
<dbReference type="Pfam" id="PF00098">
    <property type="entry name" value="zf-CCHC"/>
    <property type="match status" value="1"/>
</dbReference>
<sequence>MVIESEVLNDFSRFISVLLAEFASGGVVNLTLKMKRDMIIKDLDLKPMINAVVRDILELYNVVTGHRVVFGTLFFLPFDKRDEINVFGEEEKSAKDNAMSGDNIVKPKEPDAMDREGTKNDIEPIAPTMTINRLVLEYEERIKLHQEKEMKFYQWRSKIFNNERPTTVKEECKVKIKEESRKDVIWMDFGGNTRDLGSIGEEMDKTTTLHRSLLKNSVKCQKTASQFLAMPLYLSRDDVRILMMESERSRLKRNPGMFGEAMALEILRRCLLVPSGRALIFYKPMVQRIENEAKMVFLGVSAASELQRKYANETIGFDKSNVECYNCHKRGHFARECRALRNQDNKYKESSRRSVPVETSTSTALVSCDGLCGYDWSDQVEEGPNYALMAFSSSSSDSKPVVENCKAKSSEEEPKVVWKNDDALIIEE</sequence>
<keyword evidence="1" id="KW-0863">Zinc-finger</keyword>
<dbReference type="EMBL" id="BKCJ010006447">
    <property type="protein sequence ID" value="GEU72217.1"/>
    <property type="molecule type" value="Genomic_DNA"/>
</dbReference>
<dbReference type="PROSITE" id="PS50158">
    <property type="entry name" value="ZF_CCHC"/>
    <property type="match status" value="1"/>
</dbReference>
<protein>
    <recommendedName>
        <fullName evidence="6">CCHC-type domain-containing protein</fullName>
    </recommendedName>
</protein>
<feature type="domain" description="CCHC-type" evidence="3">
    <location>
        <begin position="324"/>
        <end position="338"/>
    </location>
</feature>
<evidence type="ECO:0000259" key="3">
    <source>
        <dbReference type="PROSITE" id="PS50158"/>
    </source>
</evidence>
<dbReference type="SUPFAM" id="SSF57756">
    <property type="entry name" value="Retrovirus zinc finger-like domains"/>
    <property type="match status" value="1"/>
</dbReference>
<gene>
    <name evidence="5" type="ORF">Tci_044195</name>
</gene>
<dbReference type="GO" id="GO:0008270">
    <property type="term" value="F:zinc ion binding"/>
    <property type="evidence" value="ECO:0007669"/>
    <property type="project" value="UniProtKB-KW"/>
</dbReference>
<feature type="region of interest" description="Disordered" evidence="2">
    <location>
        <begin position="95"/>
        <end position="122"/>
    </location>
</feature>